<reference evidence="3" key="1">
    <citation type="submission" date="2016-10" db="EMBL/GenBank/DDBJ databases">
        <authorList>
            <person name="Varghese N."/>
            <person name="Submissions S."/>
        </authorList>
    </citation>
    <scope>NUCLEOTIDE SEQUENCE [LARGE SCALE GENOMIC DNA]</scope>
    <source>
        <strain evidence="3">DSM 18130</strain>
    </source>
</reference>
<accession>A0A1I0U396</accession>
<keyword evidence="3" id="KW-1185">Reference proteome</keyword>
<dbReference type="STRING" id="332999.SAMN04488511_119120"/>
<dbReference type="EMBL" id="FOJM01000019">
    <property type="protein sequence ID" value="SFA58589.1"/>
    <property type="molecule type" value="Genomic_DNA"/>
</dbReference>
<dbReference type="AlphaFoldDB" id="A0A1I0U396"/>
<dbReference type="InterPro" id="IPR043519">
    <property type="entry name" value="NT_sf"/>
</dbReference>
<evidence type="ECO:0000313" key="2">
    <source>
        <dbReference type="EMBL" id="SFA58589.1"/>
    </source>
</evidence>
<feature type="domain" description="RelA/SpoT" evidence="1">
    <location>
        <begin position="66"/>
        <end position="205"/>
    </location>
</feature>
<dbReference type="SMART" id="SM00954">
    <property type="entry name" value="RelA_SpoT"/>
    <property type="match status" value="1"/>
</dbReference>
<dbReference type="CDD" id="cd05399">
    <property type="entry name" value="NT_Rel-Spo_like"/>
    <property type="match status" value="1"/>
</dbReference>
<evidence type="ECO:0000313" key="3">
    <source>
        <dbReference type="Proteomes" id="UP000198836"/>
    </source>
</evidence>
<dbReference type="SUPFAM" id="SSF81301">
    <property type="entry name" value="Nucleotidyltransferase"/>
    <property type="match status" value="1"/>
</dbReference>
<dbReference type="Pfam" id="PF04607">
    <property type="entry name" value="RelA_SpoT"/>
    <property type="match status" value="1"/>
</dbReference>
<dbReference type="Proteomes" id="UP000198836">
    <property type="component" value="Unassembled WGS sequence"/>
</dbReference>
<dbReference type="OrthoDB" id="1694513at2"/>
<protein>
    <submittedName>
        <fullName evidence="2">PpGpp synthetase catalytic domain-containing protein (RelA/SpoT-type nucleotidyltranferase)</fullName>
    </submittedName>
</protein>
<dbReference type="GO" id="GO:0015969">
    <property type="term" value="P:guanosine tetraphosphate metabolic process"/>
    <property type="evidence" value="ECO:0007669"/>
    <property type="project" value="InterPro"/>
</dbReference>
<name>A0A1I0U396_9SPHI</name>
<dbReference type="RefSeq" id="WP_090987201.1">
    <property type="nucleotide sequence ID" value="NZ_FOJM01000019.1"/>
</dbReference>
<dbReference type="InterPro" id="IPR007685">
    <property type="entry name" value="RelA_SpoT"/>
</dbReference>
<organism evidence="2 3">
    <name type="scientific">Pedobacter suwonensis</name>
    <dbReference type="NCBI Taxonomy" id="332999"/>
    <lineage>
        <taxon>Bacteria</taxon>
        <taxon>Pseudomonadati</taxon>
        <taxon>Bacteroidota</taxon>
        <taxon>Sphingobacteriia</taxon>
        <taxon>Sphingobacteriales</taxon>
        <taxon>Sphingobacteriaceae</taxon>
        <taxon>Pedobacter</taxon>
    </lineage>
</organism>
<gene>
    <name evidence="2" type="ORF">SAMN04488511_119120</name>
</gene>
<evidence type="ECO:0000259" key="1">
    <source>
        <dbReference type="SMART" id="SM00954"/>
    </source>
</evidence>
<sequence length="488" mass="57369">MSNANNNRDLFEFITKVYKSSVKKSLEVPKEEIANLLKELINTHSKKYNLRTNSAVNDINYYDLKSRVKEEDSFSEKLIRKDIGLVITHKHGRTVTDLKRARVPIINDLKKLDDIIGIRVVTELKKDCDNVYKLLLDNISFLEENEIQLHDIDEQPQEMKNGLEIYRIKGTYQDHICFELQIKSKIDEAWGEMDHTIFYKDHTSTPIKDTVQATMNNIGHLLEKIEDLLFDLRESDKKFEANNPYNAFQIKMSKELSEKLKTVFGASVDLKEYTKALYFLKNKIIKSKGIDNSELSFEHLKYEITDPDLKYFADAKSKSHKLIITEGIFYNILRTEDNKFKLKQENYNDSFKRFYSYYIDYLISDVMELQEFENLLATNSKFISDPDLFINVKKLKKFISIKEHLTNTFEDDPNARTLLTNLFFIQQYSGDIQTYLNSVLDDLEFDLSKKILQLQKATKELADSPHKKDWIRDFQHFLEIINKINSEG</sequence>
<proteinExistence type="predicted"/>
<dbReference type="Gene3D" id="3.30.460.10">
    <property type="entry name" value="Beta Polymerase, domain 2"/>
    <property type="match status" value="1"/>
</dbReference>